<evidence type="ECO:0000256" key="1">
    <source>
        <dbReference type="ARBA" id="ARBA00022801"/>
    </source>
</evidence>
<keyword evidence="1 4" id="KW-0378">Hydrolase</keyword>
<dbReference type="InterPro" id="IPR001375">
    <property type="entry name" value="Peptidase_S9_cat"/>
</dbReference>
<comment type="caution">
    <text evidence="4">The sequence shown here is derived from an EMBL/GenBank/DDBJ whole genome shotgun (WGS) entry which is preliminary data.</text>
</comment>
<dbReference type="Proteomes" id="UP000758603">
    <property type="component" value="Unassembled WGS sequence"/>
</dbReference>
<evidence type="ECO:0000313" key="4">
    <source>
        <dbReference type="EMBL" id="KAH6659125.1"/>
    </source>
</evidence>
<dbReference type="InterPro" id="IPR050300">
    <property type="entry name" value="GDXG_lipolytic_enzyme"/>
</dbReference>
<keyword evidence="5" id="KW-1185">Reference proteome</keyword>
<dbReference type="AlphaFoldDB" id="A0A9P8UVJ8"/>
<feature type="domain" description="Peptidase S9 prolyl oligopeptidase catalytic" evidence="2">
    <location>
        <begin position="260"/>
        <end position="311"/>
    </location>
</feature>
<dbReference type="PANTHER" id="PTHR48081">
    <property type="entry name" value="AB HYDROLASE SUPERFAMILY PROTEIN C4A8.06C"/>
    <property type="match status" value="1"/>
</dbReference>
<protein>
    <submittedName>
        <fullName evidence="4">Alpha/Beta hydrolase protein</fullName>
    </submittedName>
</protein>
<feature type="domain" description="BD-FAE-like" evidence="3">
    <location>
        <begin position="28"/>
        <end position="136"/>
    </location>
</feature>
<dbReference type="OrthoDB" id="19653at2759"/>
<name>A0A9P8UVJ8_9PEZI</name>
<proteinExistence type="predicted"/>
<accession>A0A9P8UVJ8</accession>
<dbReference type="GO" id="GO:0016787">
    <property type="term" value="F:hydrolase activity"/>
    <property type="evidence" value="ECO:0007669"/>
    <property type="project" value="UniProtKB-KW"/>
</dbReference>
<evidence type="ECO:0000259" key="3">
    <source>
        <dbReference type="Pfam" id="PF20434"/>
    </source>
</evidence>
<dbReference type="Pfam" id="PF20434">
    <property type="entry name" value="BD-FAE"/>
    <property type="match status" value="1"/>
</dbReference>
<sequence>MAPLGPPKLPSGGQTLVYHEVGGHEVKLDYYLPPHVSGSLPVVIHYHGGGMTAGSRRDDFPHWLYDGCQEKGYIFVSPDYRLAHPCTVLDMIEDAKALMQFLASDAFEHTLPPGLTVDTRRIAVAGSSAGAYQARAACVYGSPRPAVLMTAFGLGGDLLLDHWTNPRPSTALAAMVDLGKVPALLADCSVVSEDKATGPLPITERFALTVRWEIDGTMLDGIFGRQDLAGKLRGVQYDKRAALVPRDLKAGFLEFFVGDDYPPSVFVHGTADNVVPDVESVRHHEQLKTLGVKTELLLVEGAQHGLATRNADGSFGLIPDAIRAYARSFVFIVEVFEGL</sequence>
<dbReference type="Pfam" id="PF00326">
    <property type="entry name" value="Peptidase_S9"/>
    <property type="match status" value="1"/>
</dbReference>
<gene>
    <name evidence="4" type="ORF">BKA67DRAFT_529302</name>
</gene>
<dbReference type="SUPFAM" id="SSF53474">
    <property type="entry name" value="alpha/beta-Hydrolases"/>
    <property type="match status" value="1"/>
</dbReference>
<dbReference type="EMBL" id="JAGPXC010000001">
    <property type="protein sequence ID" value="KAH6659125.1"/>
    <property type="molecule type" value="Genomic_DNA"/>
</dbReference>
<dbReference type="Gene3D" id="3.40.50.1820">
    <property type="entry name" value="alpha/beta hydrolase"/>
    <property type="match status" value="1"/>
</dbReference>
<dbReference type="InterPro" id="IPR049492">
    <property type="entry name" value="BD-FAE-like_dom"/>
</dbReference>
<evidence type="ECO:0000313" key="5">
    <source>
        <dbReference type="Proteomes" id="UP000758603"/>
    </source>
</evidence>
<reference evidence="4" key="1">
    <citation type="journal article" date="2021" name="Nat. Commun.">
        <title>Genetic determinants of endophytism in the Arabidopsis root mycobiome.</title>
        <authorList>
            <person name="Mesny F."/>
            <person name="Miyauchi S."/>
            <person name="Thiergart T."/>
            <person name="Pickel B."/>
            <person name="Atanasova L."/>
            <person name="Karlsson M."/>
            <person name="Huettel B."/>
            <person name="Barry K.W."/>
            <person name="Haridas S."/>
            <person name="Chen C."/>
            <person name="Bauer D."/>
            <person name="Andreopoulos W."/>
            <person name="Pangilinan J."/>
            <person name="LaButti K."/>
            <person name="Riley R."/>
            <person name="Lipzen A."/>
            <person name="Clum A."/>
            <person name="Drula E."/>
            <person name="Henrissat B."/>
            <person name="Kohler A."/>
            <person name="Grigoriev I.V."/>
            <person name="Martin F.M."/>
            <person name="Hacquard S."/>
        </authorList>
    </citation>
    <scope>NUCLEOTIDE SEQUENCE</scope>
    <source>
        <strain evidence="4">MPI-SDFR-AT-0073</strain>
    </source>
</reference>
<dbReference type="RefSeq" id="XP_045963256.1">
    <property type="nucleotide sequence ID" value="XM_046099044.1"/>
</dbReference>
<dbReference type="GeneID" id="70127936"/>
<evidence type="ECO:0000259" key="2">
    <source>
        <dbReference type="Pfam" id="PF00326"/>
    </source>
</evidence>
<organism evidence="4 5">
    <name type="scientific">Truncatella angustata</name>
    <dbReference type="NCBI Taxonomy" id="152316"/>
    <lineage>
        <taxon>Eukaryota</taxon>
        <taxon>Fungi</taxon>
        <taxon>Dikarya</taxon>
        <taxon>Ascomycota</taxon>
        <taxon>Pezizomycotina</taxon>
        <taxon>Sordariomycetes</taxon>
        <taxon>Xylariomycetidae</taxon>
        <taxon>Amphisphaeriales</taxon>
        <taxon>Sporocadaceae</taxon>
        <taxon>Truncatella</taxon>
    </lineage>
</organism>
<dbReference type="InterPro" id="IPR029058">
    <property type="entry name" value="AB_hydrolase_fold"/>
</dbReference>